<dbReference type="Gene3D" id="3.30.530.20">
    <property type="match status" value="1"/>
</dbReference>
<accession>A0A7J7ID36</accession>
<sequence length="253" mass="28364">MFSTFCSGPKTGSYTGSACCDLSPGHAVPRLWRRSTRNVLAPLTARRQRLAGDSSYIACCAAEGGASEKAAPKEGEQSTWVAVKAAIVIEASRPFVYRMFADLGRVQEWSASLARVTRSETEPGLAEWKFSWQTVELEWVTRDTRIVPNQRIEWRSVSGLEHVGAVTFEDAKNSTFVNLESTVCTRVAMNIRYDAKSSLAAAVLRAGVVRNFVETAILMDLNRFREYCLRQQLFERRRMRNVRNQAGKSDNLI</sequence>
<dbReference type="PANTHER" id="PTHR33824">
    <property type="entry name" value="POLYKETIDE CYCLASE/DEHYDRASE AND LIPID TRANSPORT SUPERFAMILY PROTEIN"/>
    <property type="match status" value="1"/>
</dbReference>
<evidence type="ECO:0000259" key="1">
    <source>
        <dbReference type="Pfam" id="PF03364"/>
    </source>
</evidence>
<protein>
    <recommendedName>
        <fullName evidence="1">Coenzyme Q-binding protein COQ10 START domain-containing protein</fullName>
    </recommendedName>
</protein>
<dbReference type="InterPro" id="IPR005031">
    <property type="entry name" value="COQ10_START"/>
</dbReference>
<evidence type="ECO:0000313" key="2">
    <source>
        <dbReference type="EMBL" id="KAF6001013.1"/>
    </source>
</evidence>
<dbReference type="Pfam" id="PF03364">
    <property type="entry name" value="Polyketide_cyc"/>
    <property type="match status" value="1"/>
</dbReference>
<dbReference type="InterPro" id="IPR047137">
    <property type="entry name" value="ORF3"/>
</dbReference>
<feature type="domain" description="Coenzyme Q-binding protein COQ10 START" evidence="1">
    <location>
        <begin position="89"/>
        <end position="206"/>
    </location>
</feature>
<dbReference type="Proteomes" id="UP000530660">
    <property type="component" value="Unassembled WGS sequence"/>
</dbReference>
<gene>
    <name evidence="2" type="ORF">F1559_001212</name>
</gene>
<comment type="caution">
    <text evidence="2">The sequence shown here is derived from an EMBL/GenBank/DDBJ whole genome shotgun (WGS) entry which is preliminary data.</text>
</comment>
<keyword evidence="3" id="KW-1185">Reference proteome</keyword>
<dbReference type="EMBL" id="VWRR01000016">
    <property type="protein sequence ID" value="KAF6001013.1"/>
    <property type="molecule type" value="Genomic_DNA"/>
</dbReference>
<dbReference type="PANTHER" id="PTHR33824:SF7">
    <property type="entry name" value="POLYKETIDE CYCLASE_DEHYDRASE AND LIPID TRANSPORT SUPERFAMILY PROTEIN"/>
    <property type="match status" value="1"/>
</dbReference>
<reference evidence="2 3" key="1">
    <citation type="journal article" date="2020" name="J. Phycol.">
        <title>Comparative genome analysis reveals Cyanidiococcus gen. nov., a new extremophilic red algal genus sister to Cyanidioschyzon (Cyanidioschyzonaceae, Rhodophyta).</title>
        <authorList>
            <person name="Liu S.-L."/>
            <person name="Chiang Y.-R."/>
            <person name="Yoon H.S."/>
            <person name="Fu H.-Y."/>
        </authorList>
    </citation>
    <scope>NUCLEOTIDE SEQUENCE [LARGE SCALE GENOMIC DNA]</scope>
    <source>
        <strain evidence="2 3">THAL066</strain>
    </source>
</reference>
<dbReference type="InterPro" id="IPR023393">
    <property type="entry name" value="START-like_dom_sf"/>
</dbReference>
<organism evidence="2 3">
    <name type="scientific">Cyanidiococcus yangmingshanensis</name>
    <dbReference type="NCBI Taxonomy" id="2690220"/>
    <lineage>
        <taxon>Eukaryota</taxon>
        <taxon>Rhodophyta</taxon>
        <taxon>Bangiophyceae</taxon>
        <taxon>Cyanidiales</taxon>
        <taxon>Cyanidiaceae</taxon>
        <taxon>Cyanidiococcus</taxon>
    </lineage>
</organism>
<dbReference type="OrthoDB" id="3580at2759"/>
<dbReference type="SUPFAM" id="SSF55961">
    <property type="entry name" value="Bet v1-like"/>
    <property type="match status" value="1"/>
</dbReference>
<proteinExistence type="predicted"/>
<name>A0A7J7ID36_9RHOD</name>
<evidence type="ECO:0000313" key="3">
    <source>
        <dbReference type="Proteomes" id="UP000530660"/>
    </source>
</evidence>
<dbReference type="AlphaFoldDB" id="A0A7J7ID36"/>